<keyword evidence="2" id="KW-1185">Reference proteome</keyword>
<evidence type="ECO:0000313" key="2">
    <source>
        <dbReference type="Proteomes" id="UP000253919"/>
    </source>
</evidence>
<accession>A0A369QGS5</accession>
<organism evidence="1 2">
    <name type="scientific">Adhaeribacter pallidiroseus</name>
    <dbReference type="NCBI Taxonomy" id="2072847"/>
    <lineage>
        <taxon>Bacteria</taxon>
        <taxon>Pseudomonadati</taxon>
        <taxon>Bacteroidota</taxon>
        <taxon>Cytophagia</taxon>
        <taxon>Cytophagales</taxon>
        <taxon>Hymenobacteraceae</taxon>
        <taxon>Adhaeribacter</taxon>
    </lineage>
</organism>
<dbReference type="AlphaFoldDB" id="A0A369QGS5"/>
<dbReference type="EMBL" id="QASA01000001">
    <property type="protein sequence ID" value="RDC63622.1"/>
    <property type="molecule type" value="Genomic_DNA"/>
</dbReference>
<gene>
    <name evidence="1" type="ORF">AHMF7616_02227</name>
</gene>
<evidence type="ECO:0000313" key="1">
    <source>
        <dbReference type="EMBL" id="RDC63622.1"/>
    </source>
</evidence>
<sequence>MFSPLEHIRQVSRIISGNLDLLEQQQLLQILKKLELLHQQQFLLNKDKNLDEMVG</sequence>
<reference evidence="1 2" key="1">
    <citation type="submission" date="2018-04" db="EMBL/GenBank/DDBJ databases">
        <title>Adhaeribacter sp. HMF7616 genome sequencing and assembly.</title>
        <authorList>
            <person name="Kang H."/>
            <person name="Kang J."/>
            <person name="Cha I."/>
            <person name="Kim H."/>
            <person name="Joh K."/>
        </authorList>
    </citation>
    <scope>NUCLEOTIDE SEQUENCE [LARGE SCALE GENOMIC DNA]</scope>
    <source>
        <strain evidence="1 2">HMF7616</strain>
    </source>
</reference>
<name>A0A369QGS5_9BACT</name>
<comment type="caution">
    <text evidence="1">The sequence shown here is derived from an EMBL/GenBank/DDBJ whole genome shotgun (WGS) entry which is preliminary data.</text>
</comment>
<dbReference type="RefSeq" id="WP_158546142.1">
    <property type="nucleotide sequence ID" value="NZ_QASA01000001.1"/>
</dbReference>
<dbReference type="Proteomes" id="UP000253919">
    <property type="component" value="Unassembled WGS sequence"/>
</dbReference>
<protein>
    <submittedName>
        <fullName evidence="1">Uncharacterized protein</fullName>
    </submittedName>
</protein>
<proteinExistence type="predicted"/>